<accession>A0ACD0P6H3</accession>
<dbReference type="EMBL" id="KZ819717">
    <property type="protein sequence ID" value="PWN53606.1"/>
    <property type="molecule type" value="Genomic_DNA"/>
</dbReference>
<evidence type="ECO:0000313" key="1">
    <source>
        <dbReference type="EMBL" id="PWN53606.1"/>
    </source>
</evidence>
<reference evidence="1 2" key="1">
    <citation type="journal article" date="2018" name="Mol. Biol. Evol.">
        <title>Broad Genomic Sampling Reveals a Smut Pathogenic Ancestry of the Fungal Clade Ustilaginomycotina.</title>
        <authorList>
            <person name="Kijpornyongpan T."/>
            <person name="Mondo S.J."/>
            <person name="Barry K."/>
            <person name="Sandor L."/>
            <person name="Lee J."/>
            <person name="Lipzen A."/>
            <person name="Pangilinan J."/>
            <person name="LaButti K."/>
            <person name="Hainaut M."/>
            <person name="Henrissat B."/>
            <person name="Grigoriev I.V."/>
            <person name="Spatafora J.W."/>
            <person name="Aime M.C."/>
        </authorList>
    </citation>
    <scope>NUCLEOTIDE SEQUENCE [LARGE SCALE GENOMIC DNA]</scope>
    <source>
        <strain evidence="1 2">SA 807</strain>
    </source>
</reference>
<dbReference type="Proteomes" id="UP000245626">
    <property type="component" value="Unassembled WGS sequence"/>
</dbReference>
<keyword evidence="2" id="KW-1185">Reference proteome</keyword>
<organism evidence="1 2">
    <name type="scientific">Violaceomyces palustris</name>
    <dbReference type="NCBI Taxonomy" id="1673888"/>
    <lineage>
        <taxon>Eukaryota</taxon>
        <taxon>Fungi</taxon>
        <taxon>Dikarya</taxon>
        <taxon>Basidiomycota</taxon>
        <taxon>Ustilaginomycotina</taxon>
        <taxon>Ustilaginomycetes</taxon>
        <taxon>Violaceomycetales</taxon>
        <taxon>Violaceomycetaceae</taxon>
        <taxon>Violaceomyces</taxon>
    </lineage>
</organism>
<evidence type="ECO:0000313" key="2">
    <source>
        <dbReference type="Proteomes" id="UP000245626"/>
    </source>
</evidence>
<gene>
    <name evidence="1" type="ORF">IE53DRAFT_136811</name>
</gene>
<proteinExistence type="predicted"/>
<name>A0ACD0P6H3_9BASI</name>
<protein>
    <submittedName>
        <fullName evidence="1">Uncharacterized protein</fullName>
    </submittedName>
</protein>
<sequence length="1347" mass="144149">MPASHQRHHHHPSQHPHPLSEPSPHPSSGPGPHAHPHHGGHAHSTSSSSQHSSHHLHHSGPGSNHSMHPHAAYGQPMPPPPSSMPPPQMNGSGPGPASSRILIDGPPGQGPHPGVPRSSSASSHLMDAPGPVNGSPAGQGTSVVQKLSLANEQTWIAIGGGRSDRGWRVESLQGGPVAQHESILLSTFHPPPPPLPSLPLSFLPLPFSGSAAEAMEDFDRALSAYESALRHNPYSVPAMSAIAGVHRTMDHFERAVEYFQRVLNIVPENGETWGAMGHCYLMMDDLQKAYTAYQQALYHLPNPKEPKLWYGIGILYDRYGSLEHAEEAFASVVRMDPNYEKANEIYFRLGIIYKQQNKYSASLECFRYILSNPPRPLTEIDIWFQIGHVYEQQKDFSLAKEAYERVLAENPSHAKVLQQLGWLYHQSNAGFTNQERAIQFLTKSLESDPNDSQSWYLLGRAYMAGQNYNKAYEAYQQAVYRDGKNPTFWCSIGVLYYQINQFRDALDAYSRAIRLNPYISEVWFDLGSLYESCNNQISDAIDAYARAAELDPDNPHIQQRLMLLRNAEAKGEQVPSAPMPQDVHPTAYASGNMAPGPPAQIGGAGPGVGMYPPGQGGPQLPPAGPEASDPRDLPGPVHLPQTQSPSFRGGPPPAIPNIDERGTRGPNHTPLAPMNAAPSGDAHHRGYPHSRGPSPGPRLDPYGRRMASPPRHSPPPPLRHDMHDPHYGPPHGGPPPLDPYGRPIPVSMAEREREMEWERERERARQYPPSGRITPKDEPPYPPQVGPRSQHGSNAPSPAYSRPAAYPRDDPRGGDSRDYATGPYDRPRPMADEQRPPYDYDRGYPPPPGPGGPRYDPLHDRLDPGPGPRPADPRGPSPERERPREHPQADSSYESAPATASKAKGRKSKSIKEDVDSVNPPASPAPSATGGGRKRKDGPSSRAGSPWGGGARGGTAQKTAPSRADSKPPVGGKKAGAQWRSKGDGASAADSRGGSPDARSAPHTRTPSHSGPPPPVRAPSPAGSDVSAGSNEPLAARGPSRIVDEDYDDSAADALMGLAGAASASASMPPKNGPPAAARTPPRVEADERAETGRMDPPRSSPQKPSADHDGAASQDKARSGSSLGKRPYDEIPPDEAAKRARNGSPFSAKNGEQRDDPRKSATPTRAGARANGGVIEDSEMTTRSPPPASVGSPPGSDPRGEPRTEVDEPKYGGDKNGDNQHRATSDATKSKAVVDSMDVDEAKDKDKNGVAANGDKSKPEAGELTEGSKTTESAAARGSASKDANNATDDRDDDGAEEEGAIDEEGRDKKPANKVASEASKAESEPKTAPEKEKAADGAAVPAVKA</sequence>